<dbReference type="InterPro" id="IPR012677">
    <property type="entry name" value="Nucleotide-bd_a/b_plait_sf"/>
</dbReference>
<dbReference type="Gene3D" id="3.30.70.330">
    <property type="match status" value="1"/>
</dbReference>
<dbReference type="PANTHER" id="PTHR14453">
    <property type="entry name" value="PARP/ZINC FINGER CCCH TYPE DOMAIN CONTAINING PROTEIN"/>
    <property type="match status" value="1"/>
</dbReference>
<evidence type="ECO:0000256" key="5">
    <source>
        <dbReference type="ARBA" id="ARBA00023242"/>
    </source>
</evidence>
<dbReference type="InterPro" id="IPR057049">
    <property type="entry name" value="PARP14_KH_8"/>
</dbReference>
<dbReference type="Pfam" id="PF00644">
    <property type="entry name" value="PARP"/>
    <property type="match status" value="1"/>
</dbReference>
<organism evidence="10 11">
    <name type="scientific">Pomacea canaliculata</name>
    <name type="common">Golden apple snail</name>
    <dbReference type="NCBI Taxonomy" id="400727"/>
    <lineage>
        <taxon>Eukaryota</taxon>
        <taxon>Metazoa</taxon>
        <taxon>Spiralia</taxon>
        <taxon>Lophotrochozoa</taxon>
        <taxon>Mollusca</taxon>
        <taxon>Gastropoda</taxon>
        <taxon>Caenogastropoda</taxon>
        <taxon>Architaenioglossa</taxon>
        <taxon>Ampullarioidea</taxon>
        <taxon>Ampullariidae</taxon>
        <taxon>Pomacea</taxon>
    </lineage>
</organism>
<feature type="compositionally biased region" description="Polar residues" evidence="8">
    <location>
        <begin position="985"/>
        <end position="994"/>
    </location>
</feature>
<feature type="compositionally biased region" description="Basic and acidic residues" evidence="8">
    <location>
        <begin position="754"/>
        <end position="763"/>
    </location>
</feature>
<keyword evidence="3 6" id="KW-0808">Transferase</keyword>
<dbReference type="Pfam" id="PF23085">
    <property type="entry name" value="RRM_PARP14_3"/>
    <property type="match status" value="1"/>
</dbReference>
<dbReference type="EC" id="2.4.2.-" evidence="6"/>
<name>A0A2T7P7P6_POMCA</name>
<feature type="compositionally biased region" description="Polar residues" evidence="8">
    <location>
        <begin position="931"/>
        <end position="948"/>
    </location>
</feature>
<feature type="region of interest" description="Disordered" evidence="8">
    <location>
        <begin position="931"/>
        <end position="1038"/>
    </location>
</feature>
<dbReference type="GO" id="GO:0010629">
    <property type="term" value="P:negative regulation of gene expression"/>
    <property type="evidence" value="ECO:0007669"/>
    <property type="project" value="TreeGrafter"/>
</dbReference>
<evidence type="ECO:0000313" key="10">
    <source>
        <dbReference type="EMBL" id="PVD29429.1"/>
    </source>
</evidence>
<evidence type="ECO:0000256" key="8">
    <source>
        <dbReference type="SAM" id="MobiDB-lite"/>
    </source>
</evidence>
<dbReference type="InterPro" id="IPR012317">
    <property type="entry name" value="Poly(ADP-ribose)pol_cat_dom"/>
</dbReference>
<dbReference type="GO" id="GO:0003950">
    <property type="term" value="F:NAD+ poly-ADP-ribosyltransferase activity"/>
    <property type="evidence" value="ECO:0007669"/>
    <property type="project" value="UniProtKB-UniRule"/>
</dbReference>
<evidence type="ECO:0000256" key="6">
    <source>
        <dbReference type="RuleBase" id="RU362114"/>
    </source>
</evidence>
<evidence type="ECO:0000256" key="2">
    <source>
        <dbReference type="ARBA" id="ARBA00022676"/>
    </source>
</evidence>
<keyword evidence="2 6" id="KW-0328">Glycosyltransferase</keyword>
<feature type="compositionally biased region" description="Basic and acidic residues" evidence="8">
    <location>
        <begin position="1021"/>
        <end position="1031"/>
    </location>
</feature>
<dbReference type="PROSITE" id="PS51059">
    <property type="entry name" value="PARP_CATALYTIC"/>
    <property type="match status" value="1"/>
</dbReference>
<accession>A0A2T7P7P6</accession>
<feature type="region of interest" description="Disordered" evidence="8">
    <location>
        <begin position="677"/>
        <end position="767"/>
    </location>
</feature>
<evidence type="ECO:0000313" key="11">
    <source>
        <dbReference type="Proteomes" id="UP000245119"/>
    </source>
</evidence>
<dbReference type="InterPro" id="IPR052056">
    <property type="entry name" value="Mono-ARTD/PARP"/>
</dbReference>
<feature type="domain" description="PARP catalytic" evidence="9">
    <location>
        <begin position="1727"/>
        <end position="1907"/>
    </location>
</feature>
<keyword evidence="4 6" id="KW-0520">NAD</keyword>
<feature type="compositionally biased region" description="Basic and acidic residues" evidence="8">
    <location>
        <begin position="677"/>
        <end position="687"/>
    </location>
</feature>
<dbReference type="Proteomes" id="UP000245119">
    <property type="component" value="Linkage Group LG5"/>
</dbReference>
<dbReference type="PANTHER" id="PTHR14453:SF67">
    <property type="entry name" value="POLY [ADP-RIBOSE] POLYMERASE"/>
    <property type="match status" value="1"/>
</dbReference>
<dbReference type="OrthoDB" id="5987649at2759"/>
<dbReference type="SUPFAM" id="SSF56399">
    <property type="entry name" value="ADP-ribosylation"/>
    <property type="match status" value="1"/>
</dbReference>
<dbReference type="Gene3D" id="3.30.720.50">
    <property type="match status" value="1"/>
</dbReference>
<dbReference type="SUPFAM" id="SSF117839">
    <property type="entry name" value="WWE domain"/>
    <property type="match status" value="1"/>
</dbReference>
<feature type="compositionally biased region" description="Basic and acidic residues" evidence="8">
    <location>
        <begin position="958"/>
        <end position="969"/>
    </location>
</feature>
<dbReference type="GO" id="GO:0005634">
    <property type="term" value="C:nucleus"/>
    <property type="evidence" value="ECO:0007669"/>
    <property type="project" value="UniProtKB-SubCell"/>
</dbReference>
<feature type="compositionally biased region" description="Basic and acidic residues" evidence="8">
    <location>
        <begin position="402"/>
        <end position="432"/>
    </location>
</feature>
<dbReference type="GO" id="GO:0005737">
    <property type="term" value="C:cytoplasm"/>
    <property type="evidence" value="ECO:0007669"/>
    <property type="project" value="TreeGrafter"/>
</dbReference>
<feature type="coiled-coil region" evidence="7">
    <location>
        <begin position="1207"/>
        <end position="1234"/>
    </location>
</feature>
<feature type="compositionally biased region" description="Basic and acidic residues" evidence="8">
    <location>
        <begin position="696"/>
        <end position="730"/>
    </location>
</feature>
<keyword evidence="5" id="KW-0539">Nucleus</keyword>
<proteinExistence type="predicted"/>
<feature type="coiled-coil region" evidence="7">
    <location>
        <begin position="188"/>
        <end position="215"/>
    </location>
</feature>
<comment type="caution">
    <text evidence="10">The sequence shown here is derived from an EMBL/GenBank/DDBJ whole genome shotgun (WGS) entry which is preliminary data.</text>
</comment>
<evidence type="ECO:0000256" key="1">
    <source>
        <dbReference type="ARBA" id="ARBA00004123"/>
    </source>
</evidence>
<dbReference type="Pfam" id="PF02825">
    <property type="entry name" value="WWE"/>
    <property type="match status" value="1"/>
</dbReference>
<comment type="subcellular location">
    <subcellularLocation>
        <location evidence="1">Nucleus</location>
    </subcellularLocation>
</comment>
<keyword evidence="11" id="KW-1185">Reference proteome</keyword>
<evidence type="ECO:0000256" key="3">
    <source>
        <dbReference type="ARBA" id="ARBA00022679"/>
    </source>
</evidence>
<dbReference type="GO" id="GO:0003714">
    <property type="term" value="F:transcription corepressor activity"/>
    <property type="evidence" value="ECO:0007669"/>
    <property type="project" value="TreeGrafter"/>
</dbReference>
<reference evidence="10 11" key="1">
    <citation type="submission" date="2018-04" db="EMBL/GenBank/DDBJ databases">
        <title>The genome of golden apple snail Pomacea canaliculata provides insight into stress tolerance and invasive adaptation.</title>
        <authorList>
            <person name="Liu C."/>
            <person name="Liu B."/>
            <person name="Ren Y."/>
            <person name="Zhang Y."/>
            <person name="Wang H."/>
            <person name="Li S."/>
            <person name="Jiang F."/>
            <person name="Yin L."/>
            <person name="Zhang G."/>
            <person name="Qian W."/>
            <person name="Fan W."/>
        </authorList>
    </citation>
    <scope>NUCLEOTIDE SEQUENCE [LARGE SCALE GENOMIC DNA]</scope>
    <source>
        <strain evidence="10">SZHN2017</strain>
        <tissue evidence="10">Muscle</tissue>
    </source>
</reference>
<protein>
    <recommendedName>
        <fullName evidence="6">Poly [ADP-ribose] polymerase</fullName>
        <shortName evidence="6">PARP</shortName>
        <ecNumber evidence="6">2.4.2.-</ecNumber>
    </recommendedName>
</protein>
<feature type="region of interest" description="Disordered" evidence="8">
    <location>
        <begin position="391"/>
        <end position="451"/>
    </location>
</feature>
<dbReference type="EMBL" id="PZQS01000005">
    <property type="protein sequence ID" value="PVD29429.1"/>
    <property type="molecule type" value="Genomic_DNA"/>
</dbReference>
<dbReference type="InterPro" id="IPR004170">
    <property type="entry name" value="WWE_dom"/>
</dbReference>
<gene>
    <name evidence="10" type="ORF">C0Q70_08680</name>
</gene>
<sequence>MASTVPPNTVSVTKPEARLLQREKVMLDFIGELMDSHVSVDRGGLSSGNIVVTHGDPEKVSSIIRKILYRVDVPVAEKTDEDISQIMKSLSEKFCGQFEADFEEDRSTFTAAFHKRVKADLKPLIESIAMKRGCLPLSPYQINYLQRHLDEVQERFNGGQHKGAVSIKMQKELGQQGTLLISSKWLDFKATKQLADQLTSNLRNQREKLEVSRALYLSSVKGQQELRQLEEKDRCHVSVLLPGHQLLARAESPKGLCVFLCEGNMAATDCNVLLLPLHEGHKDWTPAQKMILDRGLLTTKPELYAELIGCSPKPRTLMLKCQRPEAGKTVVLVYVPDHSDCCSVSVEEMAKGLDGERAEKLTEGLGVALAEEQADKPIIGLVEGVDIELGPEETEEINGESNLKETEKPIEGLDGEPFKWLDKELDGGKDGESDAGLDLDPEQPKEEELSKGINGELDVEISKGMDGEATAGRDGETVKDIDGKLDGELAQILDGEVDVELLTEVSNGPAQKVAKDLVGGVAKGLAEALRLPCSRGTSVAVPARFSTQHSAADNLKTTLRVVRHILEEDEDSPTTVVVFLEASSDCERKHVTEALEQTLSPRWKVETDFVVLQEENKTASPAAIICAQHQDLEKASSELQNIRVPKEYEGSTSVLSADIKPGSDLCIVSQSISKDLETGKVSEEKRLSGQQQICDNDDKSAEDEGRGNDESVTCFRDDTSTDDRFDDSKQVDGSAEDNDAETITVPWGEDARDEDNNAKDQSKQKAPSFGGTRLLISGIVKRLSENFLKTFLKRVGAADVLSLQMNRNRDKALIVIANENVDLQHLKQVCTEKSVCGDEVIVKAAPISNSVLIQNLNPTTQDGAIFYFFSNKKRSGGGPVCDVFRLDDTRALVQFEQLADTQAVVDKKAQVLDSFPLEVCMSPWNELTPRQEQSLATTYSGSPTLSNVDQKRKGSRGKQYERQHERPTEGRSGPDLLSEPCEVPQYSNVVTDSGPNGEPSLWGRGRGRGSRRGGRRGNKSTSERWDGRPRESSQPFGHQAFYPPYPLQACYYGSAEINARGKFKPPDSIIVTSTRPGVPENWKEQVLKKIDKYEHFFPDRVLGEMNQAQLNRDLASELPQTEQMMETAARFREGNSTVTLRGAQEMRAKNGEEPVDRRAEQDTNSVPRLEVIRGLKPCQIKVMSLPQVESRFEEKYKGLSLHMDRENKKLALRIEATEKEAKKMMADIMEYVTQISERTLPATEAMARLLADQRSLSCTEAMLKKKGVLCRLELKSNAISVSAPTSGLAEQAEDIFRRSFNEHSRDLEEDEVAAAKSSSWKNLSEKLQRRDKEEVPNPVLLLNTEKKIVTLLDVAENFPKTWADVKTFFSIKKVTKLERKIYLNHCKFLTKCCKEKIKLLKEKAAQVGVLVNIGKNGHVDFTGLTDDISVINGEMVNLLKSIQMKKKVFSGPGIDTYLNSSAGQLFIEHTGQANLCLVTTSGDNTFLTYPNGFMVDRDKSKQSEEPHDAFSEVIQPNEGSSSAALEAGDVGSNSVEKTMWKSIAVLVYSCDQEAIQKVLKEIREHIKQNQATKEEQDEIICNFSPQQLSAVTALQKKYEVVINMDAKRGTVKITGFQSNVLEAYAALKDIKSEASMRDPITGTMPILWQHEVSEGKFRNFDPEDIRDIEAAYNRRDSSVTLTNKQGGNYKVVFEEKKVLDLFAQPVSVRRIDVLQGNIAGTENPEEIPLPSNWEPMDGTKVKLVDLDPFSNEYKDVLMLFGNETVKKIQRVQNPTLFQQYKVKKKELEMHNPPGTENEKRLWHGTDSKNIDSITTNGFNRSYCGQHGTAFGQGVYFATDSALARRYTKDSHILQARVLVGQSTPGHKSLRMPPNKPGSARPYDSLYGPRMFVIFHDTQAYPEYLLTL</sequence>
<keyword evidence="7" id="KW-0175">Coiled coil</keyword>
<feature type="compositionally biased region" description="Basic residues" evidence="8">
    <location>
        <begin position="1005"/>
        <end position="1018"/>
    </location>
</feature>
<evidence type="ECO:0000256" key="4">
    <source>
        <dbReference type="ARBA" id="ARBA00023027"/>
    </source>
</evidence>
<dbReference type="Pfam" id="PF23254">
    <property type="entry name" value="KH_PARP14_8"/>
    <property type="match status" value="1"/>
</dbReference>
<evidence type="ECO:0000259" key="9">
    <source>
        <dbReference type="PROSITE" id="PS51059"/>
    </source>
</evidence>
<dbReference type="InterPro" id="IPR037197">
    <property type="entry name" value="WWE_dom_sf"/>
</dbReference>
<dbReference type="Gene3D" id="3.90.228.10">
    <property type="match status" value="1"/>
</dbReference>
<evidence type="ECO:0000256" key="7">
    <source>
        <dbReference type="SAM" id="Coils"/>
    </source>
</evidence>